<keyword evidence="1 4" id="KW-0808">Transferase</keyword>
<dbReference type="InterPro" id="IPR016181">
    <property type="entry name" value="Acyl_CoA_acyltransferase"/>
</dbReference>
<gene>
    <name evidence="4" type="ORF">DFR59_11524</name>
</gene>
<keyword evidence="2" id="KW-0012">Acyltransferase</keyword>
<evidence type="ECO:0000313" key="5">
    <source>
        <dbReference type="Proteomes" id="UP000255326"/>
    </source>
</evidence>
<reference evidence="4 5" key="1">
    <citation type="submission" date="2018-07" db="EMBL/GenBank/DDBJ databases">
        <title>Genomic Encyclopedia of Type Strains, Phase IV (KMG-IV): sequencing the most valuable type-strain genomes for metagenomic binning, comparative biology and taxonomic classification.</title>
        <authorList>
            <person name="Goeker M."/>
        </authorList>
    </citation>
    <scope>NUCLEOTIDE SEQUENCE [LARGE SCALE GENOMIC DNA]</scope>
    <source>
        <strain evidence="4 5">DSM 25281</strain>
    </source>
</reference>
<dbReference type="GO" id="GO:0016747">
    <property type="term" value="F:acyltransferase activity, transferring groups other than amino-acyl groups"/>
    <property type="evidence" value="ECO:0007669"/>
    <property type="project" value="InterPro"/>
</dbReference>
<dbReference type="AlphaFoldDB" id="A0A370G5M6"/>
<dbReference type="CDD" id="cd04301">
    <property type="entry name" value="NAT_SF"/>
    <property type="match status" value="1"/>
</dbReference>
<dbReference type="SUPFAM" id="SSF55729">
    <property type="entry name" value="Acyl-CoA N-acyltransferases (Nat)"/>
    <property type="match status" value="1"/>
</dbReference>
<protein>
    <submittedName>
        <fullName evidence="4">Acetyltransferase (GNAT) family protein</fullName>
    </submittedName>
</protein>
<dbReference type="RefSeq" id="WP_114746732.1">
    <property type="nucleotide sequence ID" value="NZ_QQAY01000015.1"/>
</dbReference>
<dbReference type="Proteomes" id="UP000255326">
    <property type="component" value="Unassembled WGS sequence"/>
</dbReference>
<dbReference type="Gene3D" id="3.40.630.30">
    <property type="match status" value="1"/>
</dbReference>
<comment type="caution">
    <text evidence="4">The sequence shown here is derived from an EMBL/GenBank/DDBJ whole genome shotgun (WGS) entry which is preliminary data.</text>
</comment>
<evidence type="ECO:0000256" key="1">
    <source>
        <dbReference type="ARBA" id="ARBA00022679"/>
    </source>
</evidence>
<feature type="domain" description="N-acetyltransferase" evidence="3">
    <location>
        <begin position="1"/>
        <end position="186"/>
    </location>
</feature>
<organism evidence="4 5">
    <name type="scientific">Falsibacillus pallidus</name>
    <dbReference type="NCBI Taxonomy" id="493781"/>
    <lineage>
        <taxon>Bacteria</taxon>
        <taxon>Bacillati</taxon>
        <taxon>Bacillota</taxon>
        <taxon>Bacilli</taxon>
        <taxon>Bacillales</taxon>
        <taxon>Bacillaceae</taxon>
        <taxon>Falsibacillus</taxon>
    </lineage>
</organism>
<evidence type="ECO:0000259" key="3">
    <source>
        <dbReference type="PROSITE" id="PS51186"/>
    </source>
</evidence>
<dbReference type="PROSITE" id="PS51186">
    <property type="entry name" value="GNAT"/>
    <property type="match status" value="1"/>
</dbReference>
<accession>A0A370G5M6</accession>
<keyword evidence="5" id="KW-1185">Reference proteome</keyword>
<evidence type="ECO:0000256" key="2">
    <source>
        <dbReference type="ARBA" id="ARBA00023315"/>
    </source>
</evidence>
<dbReference type="OrthoDB" id="5319888at2"/>
<proteinExistence type="predicted"/>
<dbReference type="Pfam" id="PF00583">
    <property type="entry name" value="Acetyltransf_1"/>
    <property type="match status" value="1"/>
</dbReference>
<sequence length="186" mass="20720">MTIRKALKKDSQQAAVLIYDAIHDIGEALTGETDPDKILQQLAAFFQSEGNRLSFENSYVKVEDGEVVGIIILYHGKDAEKLEEPIIAHLQSKFGDEGVDTDKEADLEDFYIDTLSVSPEHGGRGIGTALIECALLEAKERGYPTVSLNVEEENTGAMRLYSRLGFRVRKTIMINGKNYHYLVRGI</sequence>
<evidence type="ECO:0000313" key="4">
    <source>
        <dbReference type="EMBL" id="RDI39117.1"/>
    </source>
</evidence>
<dbReference type="InterPro" id="IPR000182">
    <property type="entry name" value="GNAT_dom"/>
</dbReference>
<name>A0A370G5M6_9BACI</name>
<dbReference type="EMBL" id="QQAY01000015">
    <property type="protein sequence ID" value="RDI39117.1"/>
    <property type="molecule type" value="Genomic_DNA"/>
</dbReference>
<dbReference type="PANTHER" id="PTHR43877">
    <property type="entry name" value="AMINOALKYLPHOSPHONATE N-ACETYLTRANSFERASE-RELATED-RELATED"/>
    <property type="match status" value="1"/>
</dbReference>
<dbReference type="InterPro" id="IPR050832">
    <property type="entry name" value="Bact_Acetyltransf"/>
</dbReference>